<name>A0A1T4MVS2_9BACT</name>
<keyword evidence="13" id="KW-1185">Reference proteome</keyword>
<gene>
    <name evidence="12" type="ORF">SAMN02745119_01425</name>
</gene>
<dbReference type="Gene3D" id="3.30.450.20">
    <property type="entry name" value="PAS domain"/>
    <property type="match status" value="1"/>
</dbReference>
<dbReference type="InterPro" id="IPR000700">
    <property type="entry name" value="PAS-assoc_C"/>
</dbReference>
<keyword evidence="6 12" id="KW-0418">Kinase</keyword>
<dbReference type="Proteomes" id="UP000190102">
    <property type="component" value="Unassembled WGS sequence"/>
</dbReference>
<organism evidence="12 13">
    <name type="scientific">Trichlorobacter thiogenes</name>
    <dbReference type="NCBI Taxonomy" id="115783"/>
    <lineage>
        <taxon>Bacteria</taxon>
        <taxon>Pseudomonadati</taxon>
        <taxon>Thermodesulfobacteriota</taxon>
        <taxon>Desulfuromonadia</taxon>
        <taxon>Geobacterales</taxon>
        <taxon>Geobacteraceae</taxon>
        <taxon>Trichlorobacter</taxon>
    </lineage>
</organism>
<feature type="domain" description="Histidine kinase" evidence="9">
    <location>
        <begin position="142"/>
        <end position="360"/>
    </location>
</feature>
<evidence type="ECO:0000313" key="12">
    <source>
        <dbReference type="EMBL" id="SJZ71102.1"/>
    </source>
</evidence>
<dbReference type="PROSITE" id="PS50112">
    <property type="entry name" value="PAS"/>
    <property type="match status" value="1"/>
</dbReference>
<dbReference type="AlphaFoldDB" id="A0A1T4MVS2"/>
<feature type="domain" description="PAS" evidence="10">
    <location>
        <begin position="12"/>
        <end position="53"/>
    </location>
</feature>
<keyword evidence="8" id="KW-0902">Two-component regulatory system</keyword>
<evidence type="ECO:0000256" key="4">
    <source>
        <dbReference type="ARBA" id="ARBA00022679"/>
    </source>
</evidence>
<dbReference type="SUPFAM" id="SSF55874">
    <property type="entry name" value="ATPase domain of HSP90 chaperone/DNA topoisomerase II/histidine kinase"/>
    <property type="match status" value="1"/>
</dbReference>
<dbReference type="CDD" id="cd00130">
    <property type="entry name" value="PAS"/>
    <property type="match status" value="1"/>
</dbReference>
<protein>
    <recommendedName>
        <fullName evidence="2">histidine kinase</fullName>
        <ecNumber evidence="2">2.7.13.3</ecNumber>
    </recommendedName>
</protein>
<proteinExistence type="predicted"/>
<keyword evidence="7" id="KW-0067">ATP-binding</keyword>
<accession>A0A1T4MVS2</accession>
<dbReference type="SMART" id="SM00387">
    <property type="entry name" value="HATPase_c"/>
    <property type="match status" value="1"/>
</dbReference>
<dbReference type="InterPro" id="IPR004358">
    <property type="entry name" value="Sig_transdc_His_kin-like_C"/>
</dbReference>
<dbReference type="STRING" id="115783.SAMN02745119_01425"/>
<sequence>MHTDLSGYALTVLDSVGDGVVVINGEGVVTLMNPAAEEMTGRSRRQVVGSRFIDSFKAEPILVDMVERTSASGVSLSDQDNVVLSPSGRVIPANATTCPLLRSDGEAIGVILTLRDLTSIRELEAAVRQADRLATLGTLAAGLAHEVKNPLGGIKGAAQLLERELDEDSDLLEYPRVMIKEAERIDRIIRQLLDLASPRGPRYTPVNLHMVLGDIILLQREAAADRDVTISTGFDPSIPPIMADEAQLTQVFLNLIRNAIEAMAEGGRVTVSSRVLAEYHLARNENRSRMVAVEVADTGPGISTENLAKVGTPFFSTKDNGTGLGLAICQKIVAEHRGMLKIESKPGQGTKISVLLPLIQSPAKG</sequence>
<dbReference type="EMBL" id="FUWR01000006">
    <property type="protein sequence ID" value="SJZ71102.1"/>
    <property type="molecule type" value="Genomic_DNA"/>
</dbReference>
<keyword evidence="4" id="KW-0808">Transferase</keyword>
<dbReference type="PANTHER" id="PTHR43065:SF10">
    <property type="entry name" value="PEROXIDE STRESS-ACTIVATED HISTIDINE KINASE MAK3"/>
    <property type="match status" value="1"/>
</dbReference>
<dbReference type="Gene3D" id="1.10.287.130">
    <property type="match status" value="1"/>
</dbReference>
<dbReference type="GO" id="GO:0005524">
    <property type="term" value="F:ATP binding"/>
    <property type="evidence" value="ECO:0007669"/>
    <property type="project" value="UniProtKB-KW"/>
</dbReference>
<dbReference type="NCBIfam" id="TIGR00229">
    <property type="entry name" value="sensory_box"/>
    <property type="match status" value="1"/>
</dbReference>
<dbReference type="InterPro" id="IPR013767">
    <property type="entry name" value="PAS_fold"/>
</dbReference>
<reference evidence="13" key="1">
    <citation type="submission" date="2017-02" db="EMBL/GenBank/DDBJ databases">
        <authorList>
            <person name="Varghese N."/>
            <person name="Submissions S."/>
        </authorList>
    </citation>
    <scope>NUCLEOTIDE SEQUENCE [LARGE SCALE GENOMIC DNA]</scope>
    <source>
        <strain evidence="13">ATCC BAA-34</strain>
    </source>
</reference>
<dbReference type="OrthoDB" id="9773941at2"/>
<dbReference type="SMART" id="SM00091">
    <property type="entry name" value="PAS"/>
    <property type="match status" value="1"/>
</dbReference>
<dbReference type="Pfam" id="PF00512">
    <property type="entry name" value="HisKA"/>
    <property type="match status" value="1"/>
</dbReference>
<dbReference type="Pfam" id="PF02518">
    <property type="entry name" value="HATPase_c"/>
    <property type="match status" value="1"/>
</dbReference>
<evidence type="ECO:0000259" key="11">
    <source>
        <dbReference type="PROSITE" id="PS50113"/>
    </source>
</evidence>
<dbReference type="InterPro" id="IPR036097">
    <property type="entry name" value="HisK_dim/P_sf"/>
</dbReference>
<dbReference type="InterPro" id="IPR005467">
    <property type="entry name" value="His_kinase_dom"/>
</dbReference>
<dbReference type="CDD" id="cd00082">
    <property type="entry name" value="HisKA"/>
    <property type="match status" value="1"/>
</dbReference>
<evidence type="ECO:0000259" key="9">
    <source>
        <dbReference type="PROSITE" id="PS50109"/>
    </source>
</evidence>
<dbReference type="PROSITE" id="PS50113">
    <property type="entry name" value="PAC"/>
    <property type="match status" value="1"/>
</dbReference>
<dbReference type="SUPFAM" id="SSF47384">
    <property type="entry name" value="Homodimeric domain of signal transducing histidine kinase"/>
    <property type="match status" value="1"/>
</dbReference>
<dbReference type="InterPro" id="IPR036890">
    <property type="entry name" value="HATPase_C_sf"/>
</dbReference>
<dbReference type="PROSITE" id="PS50109">
    <property type="entry name" value="HIS_KIN"/>
    <property type="match status" value="1"/>
</dbReference>
<dbReference type="PRINTS" id="PR00344">
    <property type="entry name" value="BCTRLSENSOR"/>
</dbReference>
<evidence type="ECO:0000256" key="1">
    <source>
        <dbReference type="ARBA" id="ARBA00000085"/>
    </source>
</evidence>
<evidence type="ECO:0000259" key="10">
    <source>
        <dbReference type="PROSITE" id="PS50112"/>
    </source>
</evidence>
<dbReference type="InterPro" id="IPR000014">
    <property type="entry name" value="PAS"/>
</dbReference>
<evidence type="ECO:0000256" key="3">
    <source>
        <dbReference type="ARBA" id="ARBA00022553"/>
    </source>
</evidence>
<evidence type="ECO:0000256" key="5">
    <source>
        <dbReference type="ARBA" id="ARBA00022741"/>
    </source>
</evidence>
<evidence type="ECO:0000256" key="8">
    <source>
        <dbReference type="ARBA" id="ARBA00023012"/>
    </source>
</evidence>
<dbReference type="RefSeq" id="WP_078789741.1">
    <property type="nucleotide sequence ID" value="NZ_FUWR01000006.1"/>
</dbReference>
<evidence type="ECO:0000256" key="6">
    <source>
        <dbReference type="ARBA" id="ARBA00022777"/>
    </source>
</evidence>
<dbReference type="InterPro" id="IPR035965">
    <property type="entry name" value="PAS-like_dom_sf"/>
</dbReference>
<keyword evidence="3" id="KW-0597">Phosphoprotein</keyword>
<evidence type="ECO:0000256" key="2">
    <source>
        <dbReference type="ARBA" id="ARBA00012438"/>
    </source>
</evidence>
<dbReference type="SMART" id="SM00388">
    <property type="entry name" value="HisKA"/>
    <property type="match status" value="1"/>
</dbReference>
<dbReference type="PANTHER" id="PTHR43065">
    <property type="entry name" value="SENSOR HISTIDINE KINASE"/>
    <property type="match status" value="1"/>
</dbReference>
<dbReference type="GO" id="GO:0006355">
    <property type="term" value="P:regulation of DNA-templated transcription"/>
    <property type="evidence" value="ECO:0007669"/>
    <property type="project" value="InterPro"/>
</dbReference>
<dbReference type="EC" id="2.7.13.3" evidence="2"/>
<evidence type="ECO:0000313" key="13">
    <source>
        <dbReference type="Proteomes" id="UP000190102"/>
    </source>
</evidence>
<feature type="domain" description="PAC" evidence="11">
    <location>
        <begin position="77"/>
        <end position="129"/>
    </location>
</feature>
<dbReference type="InterPro" id="IPR003661">
    <property type="entry name" value="HisK_dim/P_dom"/>
</dbReference>
<dbReference type="Gene3D" id="3.30.565.10">
    <property type="entry name" value="Histidine kinase-like ATPase, C-terminal domain"/>
    <property type="match status" value="1"/>
</dbReference>
<evidence type="ECO:0000256" key="7">
    <source>
        <dbReference type="ARBA" id="ARBA00022840"/>
    </source>
</evidence>
<dbReference type="InterPro" id="IPR003594">
    <property type="entry name" value="HATPase_dom"/>
</dbReference>
<dbReference type="SUPFAM" id="SSF55785">
    <property type="entry name" value="PYP-like sensor domain (PAS domain)"/>
    <property type="match status" value="1"/>
</dbReference>
<dbReference type="Pfam" id="PF00989">
    <property type="entry name" value="PAS"/>
    <property type="match status" value="1"/>
</dbReference>
<dbReference type="GO" id="GO:0000155">
    <property type="term" value="F:phosphorelay sensor kinase activity"/>
    <property type="evidence" value="ECO:0007669"/>
    <property type="project" value="InterPro"/>
</dbReference>
<keyword evidence="5" id="KW-0547">Nucleotide-binding</keyword>
<dbReference type="CDD" id="cd00075">
    <property type="entry name" value="HATPase"/>
    <property type="match status" value="1"/>
</dbReference>
<comment type="catalytic activity">
    <reaction evidence="1">
        <text>ATP + protein L-histidine = ADP + protein N-phospho-L-histidine.</text>
        <dbReference type="EC" id="2.7.13.3"/>
    </reaction>
</comment>